<evidence type="ECO:0000313" key="2">
    <source>
        <dbReference type="Proteomes" id="UP000199599"/>
    </source>
</evidence>
<protein>
    <submittedName>
        <fullName evidence="1">Uncharacterized protein</fullName>
    </submittedName>
</protein>
<sequence length="47" mass="5631">MINFIEEQEFEKNIEKHTTSQPLSQLELTTIYNQYKGGQEKEEELEL</sequence>
<dbReference type="EMBL" id="FOMN01000001">
    <property type="protein sequence ID" value="SFD30755.1"/>
    <property type="molecule type" value="Genomic_DNA"/>
</dbReference>
<dbReference type="AlphaFoldDB" id="A0A1I1R8W7"/>
<reference evidence="2" key="1">
    <citation type="submission" date="2016-10" db="EMBL/GenBank/DDBJ databases">
        <authorList>
            <person name="Varghese N."/>
            <person name="Submissions S."/>
        </authorList>
    </citation>
    <scope>NUCLEOTIDE SEQUENCE [LARGE SCALE GENOMIC DNA]</scope>
    <source>
        <strain evidence="2">R-53102</strain>
    </source>
</reference>
<proteinExistence type="predicted"/>
<organism evidence="1 2">
    <name type="scientific">Lactobacillus bombicola</name>
    <dbReference type="NCBI Taxonomy" id="1505723"/>
    <lineage>
        <taxon>Bacteria</taxon>
        <taxon>Bacillati</taxon>
        <taxon>Bacillota</taxon>
        <taxon>Bacilli</taxon>
        <taxon>Lactobacillales</taxon>
        <taxon>Lactobacillaceae</taxon>
        <taxon>Lactobacillus</taxon>
    </lineage>
</organism>
<dbReference type="Proteomes" id="UP000199599">
    <property type="component" value="Unassembled WGS sequence"/>
</dbReference>
<gene>
    <name evidence="1" type="ORF">SAMN04487792_0248</name>
</gene>
<accession>A0A1I1R8W7</accession>
<name>A0A1I1R8W7_9LACO</name>
<evidence type="ECO:0000313" key="1">
    <source>
        <dbReference type="EMBL" id="SFD30755.1"/>
    </source>
</evidence>